<evidence type="ECO:0000313" key="3">
    <source>
        <dbReference type="Proteomes" id="UP001372338"/>
    </source>
</evidence>
<feature type="region of interest" description="Disordered" evidence="1">
    <location>
        <begin position="58"/>
        <end position="82"/>
    </location>
</feature>
<comment type="caution">
    <text evidence="2">The sequence shown here is derived from an EMBL/GenBank/DDBJ whole genome shotgun (WGS) entry which is preliminary data.</text>
</comment>
<feature type="compositionally biased region" description="Low complexity" evidence="1">
    <location>
        <begin position="59"/>
        <end position="79"/>
    </location>
</feature>
<accession>A0AAN9E6L3</accession>
<dbReference type="Proteomes" id="UP001372338">
    <property type="component" value="Unassembled WGS sequence"/>
</dbReference>
<reference evidence="2 3" key="1">
    <citation type="submission" date="2024-01" db="EMBL/GenBank/DDBJ databases">
        <title>The genomes of 5 underutilized Papilionoideae crops provide insights into root nodulation and disease resistanc.</title>
        <authorList>
            <person name="Yuan L."/>
        </authorList>
    </citation>
    <scope>NUCLEOTIDE SEQUENCE [LARGE SCALE GENOMIC DNA]</scope>
    <source>
        <strain evidence="2">ZHUSHIDOU_FW_LH</strain>
        <tissue evidence="2">Leaf</tissue>
    </source>
</reference>
<keyword evidence="3" id="KW-1185">Reference proteome</keyword>
<evidence type="ECO:0000256" key="1">
    <source>
        <dbReference type="SAM" id="MobiDB-lite"/>
    </source>
</evidence>
<protein>
    <submittedName>
        <fullName evidence="2">Uncharacterized protein</fullName>
    </submittedName>
</protein>
<sequence>MSQFPVELYFLSSVSEPKPTSSSVSGSKPGLGYSSPAYTNYKSNKECQQKCTGIQLFPNSNPTQTQKSNNNQNAKSKATTFSISQDGSAKGKACRLRKGKAIAISYCGNASHVTKGKATTVPQDGNASQHANGKACTNTATSAATRSTTEATTSFVHQHVATFFVVVPNNASSQPAPLQDAPKTVLRQKLTIRRPWK</sequence>
<organism evidence="2 3">
    <name type="scientific">Crotalaria pallida</name>
    <name type="common">Smooth rattlebox</name>
    <name type="synonym">Crotalaria striata</name>
    <dbReference type="NCBI Taxonomy" id="3830"/>
    <lineage>
        <taxon>Eukaryota</taxon>
        <taxon>Viridiplantae</taxon>
        <taxon>Streptophyta</taxon>
        <taxon>Embryophyta</taxon>
        <taxon>Tracheophyta</taxon>
        <taxon>Spermatophyta</taxon>
        <taxon>Magnoliopsida</taxon>
        <taxon>eudicotyledons</taxon>
        <taxon>Gunneridae</taxon>
        <taxon>Pentapetalae</taxon>
        <taxon>rosids</taxon>
        <taxon>fabids</taxon>
        <taxon>Fabales</taxon>
        <taxon>Fabaceae</taxon>
        <taxon>Papilionoideae</taxon>
        <taxon>50 kb inversion clade</taxon>
        <taxon>genistoids sensu lato</taxon>
        <taxon>core genistoids</taxon>
        <taxon>Crotalarieae</taxon>
        <taxon>Crotalaria</taxon>
    </lineage>
</organism>
<name>A0AAN9E6L3_CROPI</name>
<gene>
    <name evidence="2" type="ORF">RIF29_39439</name>
</gene>
<dbReference type="AlphaFoldDB" id="A0AAN9E6L3"/>
<dbReference type="EMBL" id="JAYWIO010000008">
    <property type="protein sequence ID" value="KAK7244615.1"/>
    <property type="molecule type" value="Genomic_DNA"/>
</dbReference>
<proteinExistence type="predicted"/>
<evidence type="ECO:0000313" key="2">
    <source>
        <dbReference type="EMBL" id="KAK7244615.1"/>
    </source>
</evidence>